<evidence type="ECO:0008006" key="4">
    <source>
        <dbReference type="Google" id="ProtNLM"/>
    </source>
</evidence>
<dbReference type="AlphaFoldDB" id="A0A7G6T0U0"/>
<feature type="region of interest" description="Disordered" evidence="1">
    <location>
        <begin position="624"/>
        <end position="646"/>
    </location>
</feature>
<feature type="compositionally biased region" description="Pro residues" evidence="1">
    <location>
        <begin position="745"/>
        <end position="760"/>
    </location>
</feature>
<reference evidence="3" key="1">
    <citation type="journal article" date="2020" name="Mol. Plant Microbe">
        <title>Rhizobial microsymbionts of the narrowly endemic Oxytropis species growing in Kamchatka are characterized by significant genetic diversity and possess a set of genes that are associated with T3SS and T6SS secretion systems and can affect the development of symbiosis.</title>
        <authorList>
            <person name="Safronova V."/>
            <person name="Guro P."/>
            <person name="Sazanova A."/>
            <person name="Kuznetsova I."/>
            <person name="Belimov A."/>
            <person name="Yakubov V."/>
            <person name="Chirak E."/>
            <person name="Afonin A."/>
            <person name="Gogolev Y."/>
            <person name="Andronov E."/>
            <person name="Tikhonovich I."/>
        </authorList>
    </citation>
    <scope>NUCLEOTIDE SEQUENCE [LARGE SCALE GENOMIC DNA]</scope>
    <source>
        <strain evidence="3">583</strain>
    </source>
</reference>
<accession>A0A7G6T0U0</accession>
<feature type="compositionally biased region" description="Low complexity" evidence="1">
    <location>
        <begin position="637"/>
        <end position="646"/>
    </location>
</feature>
<gene>
    <name evidence="2" type="ORF">HB778_30370</name>
</gene>
<evidence type="ECO:0000313" key="3">
    <source>
        <dbReference type="Proteomes" id="UP000515465"/>
    </source>
</evidence>
<dbReference type="Pfam" id="PF16510">
    <property type="entry name" value="P22_portal"/>
    <property type="match status" value="1"/>
</dbReference>
<name>A0A7G6T0U0_9HYPH</name>
<dbReference type="InterPro" id="IPR032427">
    <property type="entry name" value="P22_portal"/>
</dbReference>
<dbReference type="RefSeq" id="WP_183459237.1">
    <property type="nucleotide sequence ID" value="NZ_CP050296.1"/>
</dbReference>
<protein>
    <recommendedName>
        <fullName evidence="4">Portal protein</fullName>
    </recommendedName>
</protein>
<organism evidence="2 3">
    <name type="scientific">Mesorhizobium huakuii</name>
    <dbReference type="NCBI Taxonomy" id="28104"/>
    <lineage>
        <taxon>Bacteria</taxon>
        <taxon>Pseudomonadati</taxon>
        <taxon>Pseudomonadota</taxon>
        <taxon>Alphaproteobacteria</taxon>
        <taxon>Hyphomicrobiales</taxon>
        <taxon>Phyllobacteriaceae</taxon>
        <taxon>Mesorhizobium</taxon>
    </lineage>
</organism>
<feature type="region of interest" description="Disordered" evidence="1">
    <location>
        <begin position="723"/>
        <end position="787"/>
    </location>
</feature>
<feature type="region of interest" description="Disordered" evidence="1">
    <location>
        <begin position="1"/>
        <end position="49"/>
    </location>
</feature>
<proteinExistence type="predicted"/>
<evidence type="ECO:0000256" key="1">
    <source>
        <dbReference type="SAM" id="MobiDB-lite"/>
    </source>
</evidence>
<evidence type="ECO:0000313" key="2">
    <source>
        <dbReference type="EMBL" id="QND60372.1"/>
    </source>
</evidence>
<sequence length="787" mass="87612">MFDVGATDGSVRKRRYQSPIPADATEGKPANGGSEYAAGADDSGKKGKPVAALDSEKMVAFHHRMLALYTGELDRQNANRIEQAIDEDFYDNIQYTETDAQTLTDRGQIPLVYNVISASIDWVLGTEKRARADFKVLPRRKAQSKPAERKTQLMKYLSDVNRSPFHRSRAFEDTVKVGIGWLEDGVQDEDEDEPLYSRYESWRNILHDSAATEMDLKDGRYIFRSKWVDLDIACAIFKKRRALLERSASDSVDYQQLDLYGDEAMDQLEMSLEQRGNSTTSDRLTGYQRRRVRITEAWITIPGDCDKMSGGTFTGEIYDPQSPGHSDEIDSGEATTKKKMGNRMHVAIFTSAGMLWFSESPYRHNRFPFTPIWGYKRGRDGMPYGLIRRLRDIQTDINKRASKALYIMSTNKVIMDEDALPKGTSIDDFRDEVARPDAVLLKKKGADMDINVDRSDVQFHMDFMSRSISLIQSASGVTDENMGRQTNATSGVAIGKRQDQGAMATAKLFDNLRFAAQVQGEKQLANIEQFVSEKKAFRITNMRGTPDYIEVNDGLPENDIIRSKADYVISEADWRASMRQAAADELLEASKMWPPEVTLVVLDLIVENLDIPNVDEIVKRIRTMTGQKDPDQEELTPEQQQQEAEMAKQKQMQEAGIMIQLRAELAKALKDEATAQQIVSKIVSDKIAAQLSALTTAAQAISMPATVDMADHILAEAGFVSKSDEAQPGPQPQPQGMPGLDQPGAQPPPQRQPIAAPPTEPAQDDMMGLGAPPPPTAQPQPGAMAPA</sequence>
<dbReference type="EMBL" id="CP050296">
    <property type="protein sequence ID" value="QND60372.1"/>
    <property type="molecule type" value="Genomic_DNA"/>
</dbReference>
<dbReference type="Proteomes" id="UP000515465">
    <property type="component" value="Chromosome"/>
</dbReference>